<comment type="caution">
    <text evidence="2">The sequence shown here is derived from an EMBL/GenBank/DDBJ whole genome shotgun (WGS) entry which is preliminary data.</text>
</comment>
<reference evidence="2 3" key="1">
    <citation type="submission" date="2024-08" db="EMBL/GenBank/DDBJ databases">
        <authorList>
            <person name="Cucini C."/>
            <person name="Frati F."/>
        </authorList>
    </citation>
    <scope>NUCLEOTIDE SEQUENCE [LARGE SCALE GENOMIC DNA]</scope>
</reference>
<feature type="compositionally biased region" description="Polar residues" evidence="1">
    <location>
        <begin position="247"/>
        <end position="258"/>
    </location>
</feature>
<sequence>MPSKTISMAMTVSNPLKGLGDSLTVFDSDMESMRSKIYRSLHMNLNNADLFISLNTSWTLTSADGTKSVCLPNYSTMESSEEEEPEAPAFPELSYCSFVNVSKEIPFVGAITKGCNSTMELDPVYCQPILPPTGEEVCMDSAVLAAYSDSTKLSLDPVVVTNLLDSEEEPNYRISRTLHNLGKFQPREVTSKRPKTKTTQSTTENYAKAYKDEPNWHQRAITNDDGSLGGIRGRSLAAAPSPAPPGSNKTSPSAATSGLQIEDAWENPKAFLMPPVTNSNQLVTNHLWMYQRMAIRNALNITRLVPPDEEMSVQVDTGKVKKLLTVHADIMKKICPLVPVSIFDILTSTFMGILTKGFRWREPYVEQTHYLRILTALTLCKDSAAPMKFKTVQPCSMKGSEFIILTDKDSKGDVNVPLQIPEVFKSENFEPVIESTWKTFTSVHSYCFKDFSDQFQDHHKYTTLMMGLFTNQLHDIWMRNKTVPVEYAGVLGNIAETMGELEKCTVGARMNSEYPFHLTRPTKLVRYKTANNMIIKRKKRDVLSALEESANEESVGSGLGSMEDTHIRKKRLAVNSIGSDIKVEIMDGKGICLKKYSDSKTTVGSQCGVSSDKAV</sequence>
<protein>
    <submittedName>
        <fullName evidence="2">Uncharacterized protein</fullName>
    </submittedName>
</protein>
<evidence type="ECO:0000256" key="1">
    <source>
        <dbReference type="SAM" id="MobiDB-lite"/>
    </source>
</evidence>
<evidence type="ECO:0000313" key="3">
    <source>
        <dbReference type="Proteomes" id="UP001642540"/>
    </source>
</evidence>
<proteinExistence type="predicted"/>
<keyword evidence="3" id="KW-1185">Reference proteome</keyword>
<dbReference type="Proteomes" id="UP001642540">
    <property type="component" value="Unassembled WGS sequence"/>
</dbReference>
<gene>
    <name evidence="2" type="ORF">ODALV1_LOCUS28977</name>
</gene>
<evidence type="ECO:0000313" key="2">
    <source>
        <dbReference type="EMBL" id="CAL8142212.1"/>
    </source>
</evidence>
<organism evidence="2 3">
    <name type="scientific">Orchesella dallaii</name>
    <dbReference type="NCBI Taxonomy" id="48710"/>
    <lineage>
        <taxon>Eukaryota</taxon>
        <taxon>Metazoa</taxon>
        <taxon>Ecdysozoa</taxon>
        <taxon>Arthropoda</taxon>
        <taxon>Hexapoda</taxon>
        <taxon>Collembola</taxon>
        <taxon>Entomobryomorpha</taxon>
        <taxon>Entomobryoidea</taxon>
        <taxon>Orchesellidae</taxon>
        <taxon>Orchesellinae</taxon>
        <taxon>Orchesella</taxon>
    </lineage>
</organism>
<dbReference type="EMBL" id="CAXLJM020000148">
    <property type="protein sequence ID" value="CAL8142212.1"/>
    <property type="molecule type" value="Genomic_DNA"/>
</dbReference>
<name>A0ABP1S2B7_9HEXA</name>
<accession>A0ABP1S2B7</accession>
<feature type="region of interest" description="Disordered" evidence="1">
    <location>
        <begin position="187"/>
        <end position="258"/>
    </location>
</feature>